<sequence>MNRHNNGFTLLELMIVIVIVGIASTMAIASFDFGGSMHIKTEVRRLADLMRLAIDESIITGSNLGFELTSNGYRFLRLKYDEQGAKNWRVLETDGVLRPRILPDFAIITPMDADSATEVEMPTGEGSDDISWPRIVFLSSGEITPFQLSMSDLNGEEAYRIVGKWDGSVIYVSEKRSFRKDREHVEIHPLSILARSANMFQERTG</sequence>
<keyword evidence="7 11" id="KW-1133">Transmembrane helix</keyword>
<dbReference type="InterPro" id="IPR022346">
    <property type="entry name" value="T2SS_GspH"/>
</dbReference>
<keyword evidence="8 11" id="KW-0472">Membrane</keyword>
<evidence type="ECO:0000256" key="3">
    <source>
        <dbReference type="ARBA" id="ARBA00022475"/>
    </source>
</evidence>
<evidence type="ECO:0000256" key="6">
    <source>
        <dbReference type="ARBA" id="ARBA00022692"/>
    </source>
</evidence>
<dbReference type="Pfam" id="PF12019">
    <property type="entry name" value="GspH"/>
    <property type="match status" value="1"/>
</dbReference>
<comment type="similarity">
    <text evidence="9">Belongs to the GSP H family.</text>
</comment>
<dbReference type="NCBIfam" id="TIGR02532">
    <property type="entry name" value="IV_pilin_GFxxxE"/>
    <property type="match status" value="1"/>
</dbReference>
<dbReference type="Pfam" id="PF07963">
    <property type="entry name" value="N_methyl"/>
    <property type="match status" value="1"/>
</dbReference>
<dbReference type="NCBIfam" id="TIGR01708">
    <property type="entry name" value="typeII_sec_gspH"/>
    <property type="match status" value="1"/>
</dbReference>
<dbReference type="EMBL" id="CAADFZ010000073">
    <property type="protein sequence ID" value="VFK65920.1"/>
    <property type="molecule type" value="Genomic_DNA"/>
</dbReference>
<dbReference type="InterPro" id="IPR012902">
    <property type="entry name" value="N_methyl_site"/>
</dbReference>
<dbReference type="GO" id="GO:0015627">
    <property type="term" value="C:type II protein secretion system complex"/>
    <property type="evidence" value="ECO:0007669"/>
    <property type="project" value="InterPro"/>
</dbReference>
<dbReference type="EMBL" id="CAADGD010000074">
    <property type="protein sequence ID" value="VFK71604.1"/>
    <property type="molecule type" value="Genomic_DNA"/>
</dbReference>
<evidence type="ECO:0000256" key="1">
    <source>
        <dbReference type="ARBA" id="ARBA00004377"/>
    </source>
</evidence>
<protein>
    <recommendedName>
        <fullName evidence="2">Type II secretion system protein H</fullName>
    </recommendedName>
    <alternativeName>
        <fullName evidence="10">General secretion pathway protein H</fullName>
    </alternativeName>
</protein>
<dbReference type="InterPro" id="IPR045584">
    <property type="entry name" value="Pilin-like"/>
</dbReference>
<evidence type="ECO:0000256" key="4">
    <source>
        <dbReference type="ARBA" id="ARBA00022481"/>
    </source>
</evidence>
<evidence type="ECO:0000313" key="13">
    <source>
        <dbReference type="EMBL" id="VFK65920.1"/>
    </source>
</evidence>
<dbReference type="PRINTS" id="PR00885">
    <property type="entry name" value="BCTERIALGSPH"/>
</dbReference>
<evidence type="ECO:0000256" key="7">
    <source>
        <dbReference type="ARBA" id="ARBA00022989"/>
    </source>
</evidence>
<proteinExistence type="inferred from homology"/>
<reference evidence="13" key="1">
    <citation type="submission" date="2019-02" db="EMBL/GenBank/DDBJ databases">
        <authorList>
            <person name="Gruber-Vodicka R. H."/>
            <person name="Seah K. B. B."/>
        </authorList>
    </citation>
    <scope>NUCLEOTIDE SEQUENCE</scope>
    <source>
        <strain evidence="14">BECK_BY19</strain>
        <strain evidence="13">BECK_BY8</strain>
    </source>
</reference>
<keyword evidence="4" id="KW-0488">Methylation</keyword>
<dbReference type="InterPro" id="IPR049875">
    <property type="entry name" value="TypeII_GspH"/>
</dbReference>
<feature type="transmembrane region" description="Helical" evidence="11">
    <location>
        <begin position="13"/>
        <end position="35"/>
    </location>
</feature>
<dbReference type="InterPro" id="IPR002416">
    <property type="entry name" value="T2SS_protein-GspH"/>
</dbReference>
<gene>
    <name evidence="13" type="ORF">BECKUNK1418G_GA0071005_10733</name>
    <name evidence="14" type="ORF">BECKUNK1418H_GA0071006_10743</name>
</gene>
<dbReference type="GO" id="GO:0015628">
    <property type="term" value="P:protein secretion by the type II secretion system"/>
    <property type="evidence" value="ECO:0007669"/>
    <property type="project" value="InterPro"/>
</dbReference>
<evidence type="ECO:0000259" key="12">
    <source>
        <dbReference type="Pfam" id="PF12019"/>
    </source>
</evidence>
<keyword evidence="5" id="KW-0997">Cell inner membrane</keyword>
<dbReference type="GO" id="GO:0005886">
    <property type="term" value="C:plasma membrane"/>
    <property type="evidence" value="ECO:0007669"/>
    <property type="project" value="UniProtKB-SubCell"/>
</dbReference>
<keyword evidence="3" id="KW-1003">Cell membrane</keyword>
<accession>A0A451AIP9</accession>
<name>A0A451AIP9_9GAMM</name>
<dbReference type="SUPFAM" id="SSF54523">
    <property type="entry name" value="Pili subunits"/>
    <property type="match status" value="1"/>
</dbReference>
<evidence type="ECO:0000256" key="5">
    <source>
        <dbReference type="ARBA" id="ARBA00022519"/>
    </source>
</evidence>
<evidence type="ECO:0000256" key="11">
    <source>
        <dbReference type="SAM" id="Phobius"/>
    </source>
</evidence>
<evidence type="ECO:0000256" key="10">
    <source>
        <dbReference type="ARBA" id="ARBA00030775"/>
    </source>
</evidence>
<comment type="subcellular location">
    <subcellularLocation>
        <location evidence="1">Cell inner membrane</location>
        <topology evidence="1">Single-pass membrane protein</topology>
    </subcellularLocation>
</comment>
<dbReference type="Gene3D" id="3.55.40.10">
    <property type="entry name" value="minor pseudopilin epsh domain"/>
    <property type="match status" value="1"/>
</dbReference>
<feature type="domain" description="General secretion pathway GspH" evidence="12">
    <location>
        <begin position="42"/>
        <end position="167"/>
    </location>
</feature>
<keyword evidence="6 11" id="KW-0812">Transmembrane</keyword>
<evidence type="ECO:0000313" key="14">
    <source>
        <dbReference type="EMBL" id="VFK71604.1"/>
    </source>
</evidence>
<dbReference type="AlphaFoldDB" id="A0A451AIP9"/>
<evidence type="ECO:0000256" key="9">
    <source>
        <dbReference type="ARBA" id="ARBA00025772"/>
    </source>
</evidence>
<evidence type="ECO:0000256" key="2">
    <source>
        <dbReference type="ARBA" id="ARBA00021549"/>
    </source>
</evidence>
<organism evidence="13">
    <name type="scientific">Candidatus Kentrum sp. UNK</name>
    <dbReference type="NCBI Taxonomy" id="2126344"/>
    <lineage>
        <taxon>Bacteria</taxon>
        <taxon>Pseudomonadati</taxon>
        <taxon>Pseudomonadota</taxon>
        <taxon>Gammaproteobacteria</taxon>
        <taxon>Candidatus Kentrum</taxon>
    </lineage>
</organism>
<evidence type="ECO:0000256" key="8">
    <source>
        <dbReference type="ARBA" id="ARBA00023136"/>
    </source>
</evidence>